<dbReference type="AlphaFoldDB" id="A0A328C7G9"/>
<accession>A0A328C7G9</accession>
<dbReference type="OrthoDB" id="5497861at2"/>
<reference evidence="4 5" key="1">
    <citation type="submission" date="2018-05" db="EMBL/GenBank/DDBJ databases">
        <title>Lujinxingia marina gen. nov. sp. nov., a new facultative anaerobic member of the class Deltaproteobacteria, and proposal of Lujinxingaceae fam. nov.</title>
        <authorList>
            <person name="Li C.-M."/>
        </authorList>
    </citation>
    <scope>NUCLEOTIDE SEQUENCE [LARGE SCALE GENOMIC DNA]</scope>
    <source>
        <strain evidence="4 5">B210</strain>
    </source>
</reference>
<gene>
    <name evidence="4" type="ORF">DL240_07515</name>
</gene>
<dbReference type="PROSITE" id="PS51257">
    <property type="entry name" value="PROKAR_LIPOPROTEIN"/>
    <property type="match status" value="1"/>
</dbReference>
<organism evidence="4 5">
    <name type="scientific">Lujinxingia litoralis</name>
    <dbReference type="NCBI Taxonomy" id="2211119"/>
    <lineage>
        <taxon>Bacteria</taxon>
        <taxon>Deltaproteobacteria</taxon>
        <taxon>Bradymonadales</taxon>
        <taxon>Lujinxingiaceae</taxon>
        <taxon>Lujinxingia</taxon>
    </lineage>
</organism>
<dbReference type="Proteomes" id="UP000249169">
    <property type="component" value="Unassembled WGS sequence"/>
</dbReference>
<proteinExistence type="predicted"/>
<comment type="caution">
    <text evidence="4">The sequence shown here is derived from an EMBL/GenBank/DDBJ whole genome shotgun (WGS) entry which is preliminary data.</text>
</comment>
<evidence type="ECO:0008006" key="6">
    <source>
        <dbReference type="Google" id="ProtNLM"/>
    </source>
</evidence>
<dbReference type="EMBL" id="QHKO01000003">
    <property type="protein sequence ID" value="RAL22738.1"/>
    <property type="molecule type" value="Genomic_DNA"/>
</dbReference>
<feature type="chain" id="PRO_5016272833" description="Disintegrin domain-containing protein" evidence="3">
    <location>
        <begin position="21"/>
        <end position="347"/>
    </location>
</feature>
<evidence type="ECO:0000256" key="1">
    <source>
        <dbReference type="ARBA" id="ARBA00022729"/>
    </source>
</evidence>
<dbReference type="Pfam" id="PF04885">
    <property type="entry name" value="Stig1"/>
    <property type="match status" value="1"/>
</dbReference>
<dbReference type="RefSeq" id="WP_111729266.1">
    <property type="nucleotide sequence ID" value="NZ_QHKO01000003.1"/>
</dbReference>
<evidence type="ECO:0000313" key="5">
    <source>
        <dbReference type="Proteomes" id="UP000249169"/>
    </source>
</evidence>
<sequence length="347" mass="35811">MTSSTRSLLFALSLALFATAGCNLHFDLDSVPAPVDQVDPDAGDASNVHDADADPSDADVEGPDADANDADALEPPTCAELGLVSCDQRCVDTNLDPQHCGTCNNACETTETCVASQCVPLSCPDDVPPLSGDCNPVDQTGCTDNQACYLRFIPPPGAVEFSPSCAAPETLGTGQLGDSCAEGGASSCGPGLHCHSFAAPDPRQARCVNMCELATGQGCAEDEICVNDDSDANYYGVGFCSPTCDILASNACPAGQACAPNKDYPQLSCQPATRCLINGGFASKSEFSPCAVANLHTNGCPAELRCIPDAQNNQLCLKPCDTPADCQGRACLPAPAPYSHLRFCQPS</sequence>
<keyword evidence="1 3" id="KW-0732">Signal</keyword>
<feature type="region of interest" description="Disordered" evidence="2">
    <location>
        <begin position="35"/>
        <end position="70"/>
    </location>
</feature>
<dbReference type="InterPro" id="IPR006969">
    <property type="entry name" value="Stig-like"/>
</dbReference>
<evidence type="ECO:0000256" key="2">
    <source>
        <dbReference type="SAM" id="MobiDB-lite"/>
    </source>
</evidence>
<name>A0A328C7G9_9DELT</name>
<protein>
    <recommendedName>
        <fullName evidence="6">Disintegrin domain-containing protein</fullName>
    </recommendedName>
</protein>
<evidence type="ECO:0000256" key="3">
    <source>
        <dbReference type="SAM" id="SignalP"/>
    </source>
</evidence>
<feature type="compositionally biased region" description="Acidic residues" evidence="2">
    <location>
        <begin position="53"/>
        <end position="70"/>
    </location>
</feature>
<evidence type="ECO:0000313" key="4">
    <source>
        <dbReference type="EMBL" id="RAL22738.1"/>
    </source>
</evidence>
<feature type="signal peptide" evidence="3">
    <location>
        <begin position="1"/>
        <end position="20"/>
    </location>
</feature>
<keyword evidence="5" id="KW-1185">Reference proteome</keyword>